<dbReference type="InterPro" id="IPR002864">
    <property type="entry name" value="Acyl-ACP_thioesterase_NHD"/>
</dbReference>
<dbReference type="GO" id="GO:0047617">
    <property type="term" value="F:fatty acyl-CoA hydrolase activity"/>
    <property type="evidence" value="ECO:0007669"/>
    <property type="project" value="TreeGrafter"/>
</dbReference>
<dbReference type="EMBL" id="AP027268">
    <property type="protein sequence ID" value="BDW94266.1"/>
    <property type="molecule type" value="Genomic_DNA"/>
</dbReference>
<accession>A0AA48KSJ6</accession>
<protein>
    <recommendedName>
        <fullName evidence="3">Acyl-ACP thioesterase N-terminal hotdog domain-containing protein</fullName>
    </recommendedName>
</protein>
<feature type="domain" description="Acyl-ACP thioesterase N-terminal hotdog" evidence="3">
    <location>
        <begin position="3"/>
        <end position="127"/>
    </location>
</feature>
<evidence type="ECO:0000256" key="2">
    <source>
        <dbReference type="ARBA" id="ARBA00022801"/>
    </source>
</evidence>
<dbReference type="CDD" id="cd00586">
    <property type="entry name" value="4HBT"/>
    <property type="match status" value="1"/>
</dbReference>
<dbReference type="InterPro" id="IPR029069">
    <property type="entry name" value="HotDog_dom_sf"/>
</dbReference>
<evidence type="ECO:0000313" key="4">
    <source>
        <dbReference type="EMBL" id="BDW94266.1"/>
    </source>
</evidence>
<evidence type="ECO:0000313" key="5">
    <source>
        <dbReference type="Proteomes" id="UP001330184"/>
    </source>
</evidence>
<keyword evidence="5" id="KW-1185">Reference proteome</keyword>
<dbReference type="SUPFAM" id="SSF54637">
    <property type="entry name" value="Thioesterase/thiol ester dehydrase-isomerase"/>
    <property type="match status" value="1"/>
</dbReference>
<dbReference type="PANTHER" id="PTHR31793:SF27">
    <property type="entry name" value="NOVEL THIOESTERASE SUPERFAMILY DOMAIN AND SAPOSIN A-TYPE DOMAIN CONTAINING PROTEIN (0610012H03RIK)"/>
    <property type="match status" value="1"/>
</dbReference>
<dbReference type="InterPro" id="IPR050563">
    <property type="entry name" value="4-hydroxybenzoyl-CoA_TE"/>
</dbReference>
<name>A0AA48KSJ6_9FLAO</name>
<evidence type="ECO:0000256" key="1">
    <source>
        <dbReference type="ARBA" id="ARBA00005953"/>
    </source>
</evidence>
<sequence>MRSYTETLKVVQNDLDDLNHVNNIRYIEWIQDISKKHWTSTTSQETQKSMIWVVRNHNITYHKSALLGNTLHLKTYIKSSKGPISTRVVEITDRKTGDFLVKSVTEWCLLDAKTFRPKRIPEEIKALFE</sequence>
<dbReference type="AlphaFoldDB" id="A0AA48KSJ6"/>
<dbReference type="RefSeq" id="WP_224836729.1">
    <property type="nucleotide sequence ID" value="NZ_AP027268.1"/>
</dbReference>
<comment type="similarity">
    <text evidence="1">Belongs to the 4-hydroxybenzoyl-CoA thioesterase family.</text>
</comment>
<dbReference type="GO" id="GO:0006633">
    <property type="term" value="P:fatty acid biosynthetic process"/>
    <property type="evidence" value="ECO:0007669"/>
    <property type="project" value="InterPro"/>
</dbReference>
<evidence type="ECO:0000259" key="3">
    <source>
        <dbReference type="Pfam" id="PF01643"/>
    </source>
</evidence>
<dbReference type="Pfam" id="PF01643">
    <property type="entry name" value="Acyl-ACP_TE"/>
    <property type="match status" value="1"/>
</dbReference>
<proteinExistence type="inferred from homology"/>
<dbReference type="Gene3D" id="3.10.129.10">
    <property type="entry name" value="Hotdog Thioesterase"/>
    <property type="match status" value="1"/>
</dbReference>
<dbReference type="PANTHER" id="PTHR31793">
    <property type="entry name" value="4-HYDROXYBENZOYL-COA THIOESTERASE FAMILY MEMBER"/>
    <property type="match status" value="1"/>
</dbReference>
<keyword evidence="2" id="KW-0378">Hydrolase</keyword>
<gene>
    <name evidence="4" type="ORF">MACH07_30980</name>
</gene>
<dbReference type="Proteomes" id="UP001330184">
    <property type="component" value="Chromosome"/>
</dbReference>
<organism evidence="4 5">
    <name type="scientific">Flagellimonas marinaquae</name>
    <dbReference type="NCBI Taxonomy" id="254955"/>
    <lineage>
        <taxon>Bacteria</taxon>
        <taxon>Pseudomonadati</taxon>
        <taxon>Bacteroidota</taxon>
        <taxon>Flavobacteriia</taxon>
        <taxon>Flavobacteriales</taxon>
        <taxon>Flavobacteriaceae</taxon>
        <taxon>Flagellimonas</taxon>
    </lineage>
</organism>
<reference evidence="4 5" key="1">
    <citation type="submission" date="2023-01" db="EMBL/GenBank/DDBJ databases">
        <title>Complete genome sequence of Muricauda aquimarina strain IFOP_LL357.</title>
        <authorList>
            <person name="Gajardo G."/>
            <person name="Ueki S."/>
            <person name="Maruyama F."/>
        </authorList>
    </citation>
    <scope>NUCLEOTIDE SEQUENCE [LARGE SCALE GENOMIC DNA]</scope>
    <source>
        <strain evidence="4 5">IFOP_LL357</strain>
    </source>
</reference>